<gene>
    <name evidence="1" type="ORF">Tci_915404</name>
</gene>
<accession>A0A699W683</accession>
<evidence type="ECO:0000313" key="1">
    <source>
        <dbReference type="EMBL" id="GFD43435.1"/>
    </source>
</evidence>
<dbReference type="EMBL" id="BKCJ011597391">
    <property type="protein sequence ID" value="GFD43435.1"/>
    <property type="molecule type" value="Genomic_DNA"/>
</dbReference>
<organism evidence="1">
    <name type="scientific">Tanacetum cinerariifolium</name>
    <name type="common">Dalmatian daisy</name>
    <name type="synonym">Chrysanthemum cinerariifolium</name>
    <dbReference type="NCBI Taxonomy" id="118510"/>
    <lineage>
        <taxon>Eukaryota</taxon>
        <taxon>Viridiplantae</taxon>
        <taxon>Streptophyta</taxon>
        <taxon>Embryophyta</taxon>
        <taxon>Tracheophyta</taxon>
        <taxon>Spermatophyta</taxon>
        <taxon>Magnoliopsida</taxon>
        <taxon>eudicotyledons</taxon>
        <taxon>Gunneridae</taxon>
        <taxon>Pentapetalae</taxon>
        <taxon>asterids</taxon>
        <taxon>campanulids</taxon>
        <taxon>Asterales</taxon>
        <taxon>Asteraceae</taxon>
        <taxon>Asteroideae</taxon>
        <taxon>Anthemideae</taxon>
        <taxon>Anthemidinae</taxon>
        <taxon>Tanacetum</taxon>
    </lineage>
</organism>
<dbReference type="AlphaFoldDB" id="A0A699W683"/>
<reference evidence="1" key="1">
    <citation type="journal article" date="2019" name="Sci. Rep.">
        <title>Draft genome of Tanacetum cinerariifolium, the natural source of mosquito coil.</title>
        <authorList>
            <person name="Yamashiro T."/>
            <person name="Shiraishi A."/>
            <person name="Satake H."/>
            <person name="Nakayama K."/>
        </authorList>
    </citation>
    <scope>NUCLEOTIDE SEQUENCE</scope>
</reference>
<comment type="caution">
    <text evidence="1">The sequence shown here is derived from an EMBL/GenBank/DDBJ whole genome shotgun (WGS) entry which is preliminary data.</text>
</comment>
<sequence>MHRHESKMTAKDVKLLARKYSIPLDLHPCDPTEVWTMDELSEDHTGLYEHFFKFFGLGVPFSTFLL</sequence>
<protein>
    <submittedName>
        <fullName evidence="1">Uncharacterized protein</fullName>
    </submittedName>
</protein>
<name>A0A699W683_TANCI</name>
<proteinExistence type="predicted"/>